<accession>A0A6S6QSA1</accession>
<dbReference type="AlphaFoldDB" id="A0A6S6QSA1"/>
<gene>
    <name evidence="2" type="ORF">IZ6_00730</name>
</gene>
<sequence length="115" mass="13125">MRFKSLVPMLQTREIEKTRAWYETVLGFTCEEQAEGWCRLTRDGATIMFMNNDHLGEPHATATQYFYVDDAPSVWAALKDNCEAEWGPEKMPYGMTEFAIKDPNGYLLSFGSPTA</sequence>
<dbReference type="Gene3D" id="3.10.180.10">
    <property type="entry name" value="2,3-Dihydroxybiphenyl 1,2-Dioxygenase, domain 1"/>
    <property type="match status" value="1"/>
</dbReference>
<feature type="domain" description="VOC" evidence="1">
    <location>
        <begin position="2"/>
        <end position="113"/>
    </location>
</feature>
<dbReference type="EMBL" id="AP023361">
    <property type="protein sequence ID" value="BCJ89338.1"/>
    <property type="molecule type" value="Genomic_DNA"/>
</dbReference>
<evidence type="ECO:0000313" key="2">
    <source>
        <dbReference type="EMBL" id="BCJ89338.1"/>
    </source>
</evidence>
<proteinExistence type="predicted"/>
<dbReference type="InterPro" id="IPR004360">
    <property type="entry name" value="Glyas_Fos-R_dOase_dom"/>
</dbReference>
<keyword evidence="3" id="KW-1185">Reference proteome</keyword>
<evidence type="ECO:0000259" key="1">
    <source>
        <dbReference type="PROSITE" id="PS51819"/>
    </source>
</evidence>
<dbReference type="RefSeq" id="WP_222876058.1">
    <property type="nucleotide sequence ID" value="NZ_AP023361.1"/>
</dbReference>
<dbReference type="Proteomes" id="UP000515317">
    <property type="component" value="Chromosome"/>
</dbReference>
<dbReference type="InterPro" id="IPR029068">
    <property type="entry name" value="Glyas_Bleomycin-R_OHBP_Dase"/>
</dbReference>
<reference evidence="2 3" key="1">
    <citation type="submission" date="2020-08" db="EMBL/GenBank/DDBJ databases">
        <title>Genome sequence of Rhizobiales bacterium strain IZ6.</title>
        <authorList>
            <person name="Nakai R."/>
            <person name="Naganuma T."/>
        </authorList>
    </citation>
    <scope>NUCLEOTIDE SEQUENCE [LARGE SCALE GENOMIC DNA]</scope>
    <source>
        <strain evidence="2 3">IZ6</strain>
    </source>
</reference>
<organism evidence="2 3">
    <name type="scientific">Terrihabitans soli</name>
    <dbReference type="NCBI Taxonomy" id="708113"/>
    <lineage>
        <taxon>Bacteria</taxon>
        <taxon>Pseudomonadati</taxon>
        <taxon>Pseudomonadota</taxon>
        <taxon>Alphaproteobacteria</taxon>
        <taxon>Hyphomicrobiales</taxon>
        <taxon>Terrihabitans</taxon>
    </lineage>
</organism>
<dbReference type="KEGG" id="tso:IZ6_00730"/>
<name>A0A6S6QSA1_9HYPH</name>
<evidence type="ECO:0000313" key="3">
    <source>
        <dbReference type="Proteomes" id="UP000515317"/>
    </source>
</evidence>
<protein>
    <submittedName>
        <fullName evidence="2">Bleomycin resistance family protein</fullName>
    </submittedName>
</protein>
<dbReference type="SUPFAM" id="SSF54593">
    <property type="entry name" value="Glyoxalase/Bleomycin resistance protein/Dihydroxybiphenyl dioxygenase"/>
    <property type="match status" value="1"/>
</dbReference>
<dbReference type="PROSITE" id="PS51819">
    <property type="entry name" value="VOC"/>
    <property type="match status" value="1"/>
</dbReference>
<dbReference type="Pfam" id="PF00903">
    <property type="entry name" value="Glyoxalase"/>
    <property type="match status" value="1"/>
</dbReference>
<dbReference type="InterPro" id="IPR037523">
    <property type="entry name" value="VOC_core"/>
</dbReference>